<feature type="binding site" evidence="6 7">
    <location>
        <position position="124"/>
    </location>
    <ligand>
        <name>FMN</name>
        <dbReference type="ChEBI" id="CHEBI:58210"/>
    </ligand>
</feature>
<feature type="binding site" evidence="6">
    <location>
        <position position="146"/>
    </location>
    <ligand>
        <name>substrate</name>
    </ligand>
</feature>
<dbReference type="InterPro" id="IPR019740">
    <property type="entry name" value="Pyridox_Oxase_CS"/>
</dbReference>
<dbReference type="InterPro" id="IPR000659">
    <property type="entry name" value="Pyridox_Oxase"/>
</dbReference>
<dbReference type="AlphaFoldDB" id="A0A1I3ELW7"/>
<feature type="binding site" evidence="6 7">
    <location>
        <begin position="159"/>
        <end position="160"/>
    </location>
    <ligand>
        <name>FMN</name>
        <dbReference type="ChEBI" id="CHEBI:58210"/>
    </ligand>
</feature>
<dbReference type="PIRSF" id="PIRSF000190">
    <property type="entry name" value="Pyd_amn-ph_oxd"/>
    <property type="match status" value="1"/>
</dbReference>
<evidence type="ECO:0000256" key="3">
    <source>
        <dbReference type="ARBA" id="ARBA00022643"/>
    </source>
</evidence>
<comment type="pathway">
    <text evidence="6">Cofactor metabolism; pyridoxal 5'-phosphate salvage; pyridoxal 5'-phosphate from pyridoxamine 5'-phosphate: step 1/1.</text>
</comment>
<dbReference type="PANTHER" id="PTHR10851:SF0">
    <property type="entry name" value="PYRIDOXINE-5'-PHOSPHATE OXIDASE"/>
    <property type="match status" value="1"/>
</dbReference>
<comment type="catalytic activity">
    <reaction evidence="6">
        <text>pyridoxamine 5'-phosphate + O2 + H2O = pyridoxal 5'-phosphate + H2O2 + NH4(+)</text>
        <dbReference type="Rhea" id="RHEA:15817"/>
        <dbReference type="ChEBI" id="CHEBI:15377"/>
        <dbReference type="ChEBI" id="CHEBI:15379"/>
        <dbReference type="ChEBI" id="CHEBI:16240"/>
        <dbReference type="ChEBI" id="CHEBI:28938"/>
        <dbReference type="ChEBI" id="CHEBI:58451"/>
        <dbReference type="ChEBI" id="CHEBI:597326"/>
        <dbReference type="EC" id="1.4.3.5"/>
    </reaction>
</comment>
<dbReference type="STRING" id="1114924.SAMN05216258_103457"/>
<evidence type="ECO:0000259" key="8">
    <source>
        <dbReference type="Pfam" id="PF01243"/>
    </source>
</evidence>
<evidence type="ECO:0000313" key="10">
    <source>
        <dbReference type="EMBL" id="SFH99868.1"/>
    </source>
</evidence>
<feature type="binding site" evidence="6 7">
    <location>
        <begin position="74"/>
        <end position="79"/>
    </location>
    <ligand>
        <name>FMN</name>
        <dbReference type="ChEBI" id="CHEBI:58210"/>
    </ligand>
</feature>
<dbReference type="EMBL" id="FOQH01000003">
    <property type="protein sequence ID" value="SFH99868.1"/>
    <property type="molecule type" value="Genomic_DNA"/>
</dbReference>
<feature type="binding site" evidence="6">
    <location>
        <position position="79"/>
    </location>
    <ligand>
        <name>substrate</name>
    </ligand>
</feature>
<evidence type="ECO:0000256" key="6">
    <source>
        <dbReference type="HAMAP-Rule" id="MF_01629"/>
    </source>
</evidence>
<dbReference type="InterPro" id="IPR011576">
    <property type="entry name" value="Pyridox_Oxase_N"/>
</dbReference>
<keyword evidence="5 6" id="KW-0664">Pyridoxine biosynthesis</keyword>
<dbReference type="NCBIfam" id="NF004231">
    <property type="entry name" value="PRK05679.1"/>
    <property type="match status" value="1"/>
</dbReference>
<feature type="binding site" evidence="6 7">
    <location>
        <position position="213"/>
    </location>
    <ligand>
        <name>FMN</name>
        <dbReference type="ChEBI" id="CHEBI:58210"/>
    </ligand>
</feature>
<protein>
    <recommendedName>
        <fullName evidence="6">Pyridoxine/pyridoxamine 5'-phosphate oxidase</fullName>
        <ecNumber evidence="6">1.4.3.5</ecNumber>
    </recommendedName>
    <alternativeName>
        <fullName evidence="6">PNP/PMP oxidase</fullName>
        <shortName evidence="6">PNPOx</shortName>
    </alternativeName>
    <alternativeName>
        <fullName evidence="6">Pyridoxal 5'-phosphate synthase</fullName>
    </alternativeName>
</protein>
<comment type="caution">
    <text evidence="6">Lacks conserved residue(s) required for the propagation of feature annotation.</text>
</comment>
<evidence type="ECO:0000256" key="5">
    <source>
        <dbReference type="ARBA" id="ARBA00023096"/>
    </source>
</evidence>
<keyword evidence="4 6" id="KW-0560">Oxidoreductase</keyword>
<dbReference type="InterPro" id="IPR012349">
    <property type="entry name" value="Split_barrel_FMN-bd"/>
</dbReference>
<feature type="domain" description="Pyridoxamine 5'-phosphate oxidase N-terminal" evidence="8">
    <location>
        <begin position="46"/>
        <end position="177"/>
    </location>
</feature>
<keyword evidence="3 6" id="KW-0288">FMN</keyword>
<evidence type="ECO:0000313" key="11">
    <source>
        <dbReference type="Proteomes" id="UP000199377"/>
    </source>
</evidence>
<feature type="binding site" evidence="6">
    <location>
        <position position="142"/>
    </location>
    <ligand>
        <name>substrate</name>
    </ligand>
</feature>
<keyword evidence="11" id="KW-1185">Reference proteome</keyword>
<keyword evidence="2 6" id="KW-0285">Flavoprotein</keyword>
<feature type="domain" description="Pyridoxine 5'-phosphate oxidase dimerisation C-terminal" evidence="9">
    <location>
        <begin position="190"/>
        <end position="233"/>
    </location>
</feature>
<dbReference type="PROSITE" id="PS01064">
    <property type="entry name" value="PYRIDOX_OXIDASE"/>
    <property type="match status" value="1"/>
</dbReference>
<dbReference type="EC" id="1.4.3.5" evidence="6"/>
<comment type="pathway">
    <text evidence="6">Cofactor metabolism; pyridoxal 5'-phosphate salvage; pyridoxal 5'-phosphate from pyridoxine 5'-phosphate: step 1/1.</text>
</comment>
<dbReference type="Proteomes" id="UP000199377">
    <property type="component" value="Unassembled WGS sequence"/>
</dbReference>
<dbReference type="GO" id="GO:0008615">
    <property type="term" value="P:pyridoxine biosynthetic process"/>
    <property type="evidence" value="ECO:0007669"/>
    <property type="project" value="UniProtKB-UniRule"/>
</dbReference>
<dbReference type="GO" id="GO:0010181">
    <property type="term" value="F:FMN binding"/>
    <property type="evidence" value="ECO:0007669"/>
    <property type="project" value="UniProtKB-UniRule"/>
</dbReference>
<dbReference type="Gene3D" id="2.30.110.10">
    <property type="entry name" value="Electron Transport, Fmn-binding Protein, Chain A"/>
    <property type="match status" value="1"/>
</dbReference>
<sequence>MAGLMEECPMPADATVDPRPFVIQETERREGKFAGDDPFALAQGWLEEAFASEINDGNAMSLATVDETGMPNSRMVLLKEIEGMGAPSGGAFVFYTNYGSAKGRELAATGKAALLLHWKSLRRQVRVRGVVEKEEGPQADAYYASRGLQSRLGAWASEQSRELSSRGHLMAEVAKVAARHPLNPPRPPFWGGFRVRPVEMEFWADGAHRLHDRFQWRRDSPEARTWTVRRLNP</sequence>
<feature type="binding site" evidence="6 7">
    <location>
        <position position="102"/>
    </location>
    <ligand>
        <name>FMN</name>
        <dbReference type="ChEBI" id="CHEBI:58210"/>
    </ligand>
</feature>
<evidence type="ECO:0000256" key="1">
    <source>
        <dbReference type="ARBA" id="ARBA00007301"/>
    </source>
</evidence>
<proteinExistence type="inferred from homology"/>
<dbReference type="NCBIfam" id="TIGR00558">
    <property type="entry name" value="pdxH"/>
    <property type="match status" value="1"/>
</dbReference>
<dbReference type="GO" id="GO:0004733">
    <property type="term" value="F:pyridoxamine phosphate oxidase activity"/>
    <property type="evidence" value="ECO:0007669"/>
    <property type="project" value="UniProtKB-UniRule"/>
</dbReference>
<dbReference type="PANTHER" id="PTHR10851">
    <property type="entry name" value="PYRIDOXINE-5-PHOSPHATE OXIDASE"/>
    <property type="match status" value="1"/>
</dbReference>
<evidence type="ECO:0000259" key="9">
    <source>
        <dbReference type="Pfam" id="PF10590"/>
    </source>
</evidence>
<dbReference type="Pfam" id="PF10590">
    <property type="entry name" value="PNP_phzG_C"/>
    <property type="match status" value="1"/>
</dbReference>
<dbReference type="HAMAP" id="MF_01629">
    <property type="entry name" value="PdxH"/>
    <property type="match status" value="1"/>
</dbReference>
<dbReference type="SUPFAM" id="SSF50475">
    <property type="entry name" value="FMN-binding split barrel"/>
    <property type="match status" value="1"/>
</dbReference>
<name>A0A1I3ELW7_9RHOB</name>
<comment type="similarity">
    <text evidence="1 6">Belongs to the pyridoxamine 5'-phosphate oxidase family.</text>
</comment>
<dbReference type="UniPathway" id="UPA01068">
    <property type="reaction ID" value="UER00304"/>
</dbReference>
<feature type="binding site" evidence="6 7">
    <location>
        <begin position="95"/>
        <end position="96"/>
    </location>
    <ligand>
        <name>FMN</name>
        <dbReference type="ChEBI" id="CHEBI:58210"/>
    </ligand>
</feature>
<comment type="catalytic activity">
    <reaction evidence="6">
        <text>pyridoxine 5'-phosphate + O2 = pyridoxal 5'-phosphate + H2O2</text>
        <dbReference type="Rhea" id="RHEA:15149"/>
        <dbReference type="ChEBI" id="CHEBI:15379"/>
        <dbReference type="ChEBI" id="CHEBI:16240"/>
        <dbReference type="ChEBI" id="CHEBI:58589"/>
        <dbReference type="ChEBI" id="CHEBI:597326"/>
        <dbReference type="EC" id="1.4.3.5"/>
    </reaction>
</comment>
<comment type="function">
    <text evidence="6">Catalyzes the oxidation of either pyridoxine 5'-phosphate (PNP) or pyridoxamine 5'-phosphate (PMP) into pyridoxal 5'-phosphate (PLP).</text>
</comment>
<dbReference type="Pfam" id="PF01243">
    <property type="entry name" value="PNPOx_N"/>
    <property type="match status" value="1"/>
</dbReference>
<evidence type="ECO:0000256" key="4">
    <source>
        <dbReference type="ARBA" id="ARBA00023002"/>
    </source>
</evidence>
<comment type="subunit">
    <text evidence="6">Homodimer.</text>
</comment>
<organism evidence="10 11">
    <name type="scientific">Albimonas pacifica</name>
    <dbReference type="NCBI Taxonomy" id="1114924"/>
    <lineage>
        <taxon>Bacteria</taxon>
        <taxon>Pseudomonadati</taxon>
        <taxon>Pseudomonadota</taxon>
        <taxon>Alphaproteobacteria</taxon>
        <taxon>Rhodobacterales</taxon>
        <taxon>Paracoccaceae</taxon>
        <taxon>Albimonas</taxon>
    </lineage>
</organism>
<gene>
    <name evidence="6" type="primary">pdxH</name>
    <name evidence="10" type="ORF">SAMN05216258_103457</name>
</gene>
<comment type="cofactor">
    <cofactor evidence="6 7">
        <name>FMN</name>
        <dbReference type="ChEBI" id="CHEBI:58210"/>
    </cofactor>
    <text evidence="6 7">Binds 1 FMN per subunit.</text>
</comment>
<dbReference type="InterPro" id="IPR019576">
    <property type="entry name" value="Pyridoxamine_oxidase_dimer_C"/>
</dbReference>
<evidence type="ECO:0000256" key="2">
    <source>
        <dbReference type="ARBA" id="ARBA00022630"/>
    </source>
</evidence>
<feature type="binding site" evidence="6">
    <location>
        <position position="150"/>
    </location>
    <ligand>
        <name>substrate</name>
    </ligand>
</feature>
<evidence type="ECO:0000256" key="7">
    <source>
        <dbReference type="PIRSR" id="PIRSR000190-2"/>
    </source>
</evidence>
<accession>A0A1I3ELW7</accession>
<feature type="binding site" evidence="6">
    <location>
        <begin position="209"/>
        <end position="211"/>
    </location>
    <ligand>
        <name>substrate</name>
    </ligand>
</feature>
<reference evidence="10 11" key="1">
    <citation type="submission" date="2016-10" db="EMBL/GenBank/DDBJ databases">
        <authorList>
            <person name="de Groot N.N."/>
        </authorList>
    </citation>
    <scope>NUCLEOTIDE SEQUENCE [LARGE SCALE GENOMIC DNA]</scope>
    <source>
        <strain evidence="10 11">CGMCC 1.11030</strain>
    </source>
</reference>
<feature type="binding site" evidence="6 7">
    <location>
        <position position="203"/>
    </location>
    <ligand>
        <name>FMN</name>
        <dbReference type="ChEBI" id="CHEBI:58210"/>
    </ligand>
</feature>